<gene>
    <name evidence="3" type="ORF">OHK93_004342</name>
</gene>
<dbReference type="InterPro" id="IPR026832">
    <property type="entry name" value="Asteroid"/>
</dbReference>
<evidence type="ECO:0000259" key="2">
    <source>
        <dbReference type="Pfam" id="PF12813"/>
    </source>
</evidence>
<proteinExistence type="inferred from homology"/>
<dbReference type="InterPro" id="IPR039436">
    <property type="entry name" value="Asteroid_dom"/>
</dbReference>
<dbReference type="PANTHER" id="PTHR15665">
    <property type="entry name" value="ASTEROID PROTEIN"/>
    <property type="match status" value="1"/>
</dbReference>
<dbReference type="EMBL" id="JAPUFD010000002">
    <property type="protein sequence ID" value="MDI1486151.1"/>
    <property type="molecule type" value="Genomic_DNA"/>
</dbReference>
<sequence length="544" mass="61103">MGVRGLTKHLLPYAEWKVLGNPAEGQSRSPYHEGTNVVIDGPSDRIYFDGFLPEHKIDTRQERLEKSITELFDFRASHPNGFPSLPLTLSTSAANNAQVDSAFSLQAILRDNPQSLTSRNLPSPPFIVPAVIHALRASEFKCSVDLVPGEADPYCAARASVIRGVIFTADSDLLIHDSGPGGSVVLLDHIQLEAQVENGTTLRAPIFEPGKISQKLGIGSDVQALQNLAYLLQEVPGISFHQALQKVRSRKDRGVELAHEPFHLVNATNQTLARHEAALFDDDHLRYFRLHGQHLDPRLAEICLQLHLKVKPMEHAMYLPVLLEDPARASAWEVSVPFRHLAYTYLIHRSSCGSMQSKIYEYRRKGQRLVQNPLSTSSSEERNVLNEAFIVCDQLGAVHSAFNNIHPTILRWRYVAARYVLDWYDSEAKTLPSVETVMHIIMGKGKSKWSWDGIHFAAQIDGVLYSVHMIRQVLQYLHIVPSEWETSCNVDGFASSAMGIAQILKDLPVFEKLLLSTRETRWLSDSSRYVMPGQELRKRLFPVS</sequence>
<feature type="domain" description="Asteroid" evidence="2">
    <location>
        <begin position="124"/>
        <end position="375"/>
    </location>
</feature>
<name>A0AA43TP45_9LECA</name>
<dbReference type="Pfam" id="PF12813">
    <property type="entry name" value="XPG_I_2"/>
    <property type="match status" value="1"/>
</dbReference>
<dbReference type="AlphaFoldDB" id="A0AA43TP45"/>
<dbReference type="Gene3D" id="3.40.50.1010">
    <property type="entry name" value="5'-nuclease"/>
    <property type="match status" value="1"/>
</dbReference>
<dbReference type="SUPFAM" id="SSF88723">
    <property type="entry name" value="PIN domain-like"/>
    <property type="match status" value="1"/>
</dbReference>
<dbReference type="Proteomes" id="UP001161017">
    <property type="component" value="Unassembled WGS sequence"/>
</dbReference>
<keyword evidence="4" id="KW-1185">Reference proteome</keyword>
<accession>A0AA43TP45</accession>
<organism evidence="3 4">
    <name type="scientific">Ramalina farinacea</name>
    <dbReference type="NCBI Taxonomy" id="258253"/>
    <lineage>
        <taxon>Eukaryota</taxon>
        <taxon>Fungi</taxon>
        <taxon>Dikarya</taxon>
        <taxon>Ascomycota</taxon>
        <taxon>Pezizomycotina</taxon>
        <taxon>Lecanoromycetes</taxon>
        <taxon>OSLEUM clade</taxon>
        <taxon>Lecanoromycetidae</taxon>
        <taxon>Lecanorales</taxon>
        <taxon>Lecanorineae</taxon>
        <taxon>Ramalinaceae</taxon>
        <taxon>Ramalina</taxon>
    </lineage>
</organism>
<dbReference type="PANTHER" id="PTHR15665:SF1">
    <property type="entry name" value="PROTEIN ASTEROID HOMOLOG 1"/>
    <property type="match status" value="1"/>
</dbReference>
<protein>
    <recommendedName>
        <fullName evidence="2">Asteroid domain-containing protein</fullName>
    </recommendedName>
</protein>
<evidence type="ECO:0000313" key="3">
    <source>
        <dbReference type="EMBL" id="MDI1486151.1"/>
    </source>
</evidence>
<evidence type="ECO:0000313" key="4">
    <source>
        <dbReference type="Proteomes" id="UP001161017"/>
    </source>
</evidence>
<reference evidence="3" key="1">
    <citation type="journal article" date="2023" name="Genome Biol. Evol.">
        <title>First Whole Genome Sequence and Flow Cytometry Genome Size Data for the Lichen-Forming Fungus Ramalina farinacea (Ascomycota).</title>
        <authorList>
            <person name="Llewellyn T."/>
            <person name="Mian S."/>
            <person name="Hill R."/>
            <person name="Leitch I.J."/>
            <person name="Gaya E."/>
        </authorList>
    </citation>
    <scope>NUCLEOTIDE SEQUENCE</scope>
    <source>
        <strain evidence="3">LIQ254RAFAR</strain>
    </source>
</reference>
<dbReference type="InterPro" id="IPR029060">
    <property type="entry name" value="PIN-like_dom_sf"/>
</dbReference>
<comment type="similarity">
    <text evidence="1">Belongs to the asteroid family.</text>
</comment>
<comment type="caution">
    <text evidence="3">The sequence shown here is derived from an EMBL/GenBank/DDBJ whole genome shotgun (WGS) entry which is preliminary data.</text>
</comment>
<evidence type="ECO:0000256" key="1">
    <source>
        <dbReference type="ARBA" id="ARBA00007398"/>
    </source>
</evidence>